<dbReference type="PANTHER" id="PTHR11739">
    <property type="entry name" value="CITRATE SYNTHASE"/>
    <property type="match status" value="1"/>
</dbReference>
<feature type="active site" evidence="7">
    <location>
        <position position="314"/>
    </location>
</feature>
<reference evidence="10" key="1">
    <citation type="submission" date="2017-09" db="EMBL/GenBank/DDBJ databases">
        <title>Metaegenomics of thermophilic ammonia-oxidizing enrichment culture.</title>
        <authorList>
            <person name="Kato S."/>
            <person name="Suzuki K."/>
        </authorList>
    </citation>
    <scope>NUCLEOTIDE SEQUENCE [LARGE SCALE GENOMIC DNA]</scope>
</reference>
<dbReference type="GO" id="GO:0005737">
    <property type="term" value="C:cytoplasm"/>
    <property type="evidence" value="ECO:0007669"/>
    <property type="project" value="InterPro"/>
</dbReference>
<dbReference type="AlphaFoldDB" id="A0A2H5XG56"/>
<comment type="caution">
    <text evidence="9">The sequence shown here is derived from an EMBL/GenBank/DDBJ whole genome shotgun (WGS) entry which is preliminary data.</text>
</comment>
<dbReference type="UniPathway" id="UPA00223"/>
<evidence type="ECO:0000256" key="7">
    <source>
        <dbReference type="PIRSR" id="PIRSR001369-1"/>
    </source>
</evidence>
<feature type="active site" evidence="7">
    <location>
        <position position="261"/>
    </location>
</feature>
<evidence type="ECO:0000256" key="4">
    <source>
        <dbReference type="ARBA" id="ARBA00022679"/>
    </source>
</evidence>
<evidence type="ECO:0000313" key="10">
    <source>
        <dbReference type="Proteomes" id="UP000236173"/>
    </source>
</evidence>
<dbReference type="Pfam" id="PF00285">
    <property type="entry name" value="Citrate_synt"/>
    <property type="match status" value="1"/>
</dbReference>
<proteinExistence type="inferred from homology"/>
<keyword evidence="4 6" id="KW-0808">Transferase</keyword>
<accession>A0A2H5XG56</accession>
<evidence type="ECO:0000256" key="3">
    <source>
        <dbReference type="ARBA" id="ARBA00022532"/>
    </source>
</evidence>
<dbReference type="Gene3D" id="1.10.580.10">
    <property type="entry name" value="Citrate Synthase, domain 1"/>
    <property type="match status" value="1"/>
</dbReference>
<dbReference type="GO" id="GO:0005975">
    <property type="term" value="P:carbohydrate metabolic process"/>
    <property type="evidence" value="ECO:0007669"/>
    <property type="project" value="TreeGrafter"/>
</dbReference>
<evidence type="ECO:0000313" key="9">
    <source>
        <dbReference type="EMBL" id="GBD00152.1"/>
    </source>
</evidence>
<comment type="catalytic activity">
    <reaction evidence="5">
        <text>oxaloacetate + acetyl-CoA + H2O = citrate + CoA + H(+)</text>
        <dbReference type="Rhea" id="RHEA:16845"/>
        <dbReference type="ChEBI" id="CHEBI:15377"/>
        <dbReference type="ChEBI" id="CHEBI:15378"/>
        <dbReference type="ChEBI" id="CHEBI:16452"/>
        <dbReference type="ChEBI" id="CHEBI:16947"/>
        <dbReference type="ChEBI" id="CHEBI:57287"/>
        <dbReference type="ChEBI" id="CHEBI:57288"/>
        <dbReference type="EC" id="2.3.3.16"/>
    </reaction>
</comment>
<dbReference type="SUPFAM" id="SSF48256">
    <property type="entry name" value="Citrate synthase"/>
    <property type="match status" value="1"/>
</dbReference>
<dbReference type="InterPro" id="IPR024176">
    <property type="entry name" value="Citrate_synthase_bac-typ"/>
</dbReference>
<dbReference type="PIRSF" id="PIRSF001369">
    <property type="entry name" value="Citrate_synth"/>
    <property type="match status" value="1"/>
</dbReference>
<dbReference type="EMBL" id="BEHT01000054">
    <property type="protein sequence ID" value="GBD00152.1"/>
    <property type="molecule type" value="Genomic_DNA"/>
</dbReference>
<evidence type="ECO:0000256" key="8">
    <source>
        <dbReference type="RuleBase" id="RU003406"/>
    </source>
</evidence>
<dbReference type="PRINTS" id="PR00143">
    <property type="entry name" value="CITRTSNTHASE"/>
</dbReference>
<dbReference type="GO" id="GO:0006099">
    <property type="term" value="P:tricarboxylic acid cycle"/>
    <property type="evidence" value="ECO:0007669"/>
    <property type="project" value="UniProtKB-UniPathway"/>
</dbReference>
<dbReference type="InterPro" id="IPR016143">
    <property type="entry name" value="Citrate_synth-like_sm_a-sub"/>
</dbReference>
<dbReference type="InterPro" id="IPR011278">
    <property type="entry name" value="2-MeCitrate/Citrate_synth_II"/>
</dbReference>
<comment type="pathway">
    <text evidence="1">Carbohydrate metabolism; tricarboxylic acid cycle.</text>
</comment>
<sequence length="378" mass="41965">MAEQVVLHRGLKSVYLDQTRICYIDGERGILLYRGYSIHDLAQHATFEEVCYLLLYGDLPNRQQLTEFDAALKSARSLPPAVIDILQSVKNAHPLDVLRTAVSALSAFDPDVAEMTPEANLRKGIRLIAQFPTIVATHERLRKGLEPVSPRDDLNHAANFLWMLKGEEPDADSAKAMDLDFILHAEHSSNASAFAVRVAASTLADLHAAIVAGIATLKGPLHGGAAEAVVEMAQEIGEPERAEAWVKEQLAQGKRIMGFGHRVYKTEDPRARHLRALAKRLGETLGDPKTFQIMTAIEQAMTPLREKGIYVNVDFYAGCIYHYLGIPADLYIPIFAIGRIPGWVAHALEQYADNVLIRPLLHYVGPMERQFVPIDQRP</sequence>
<dbReference type="InterPro" id="IPR002020">
    <property type="entry name" value="Citrate_synthase"/>
</dbReference>
<evidence type="ECO:0000256" key="5">
    <source>
        <dbReference type="ARBA" id="ARBA00049288"/>
    </source>
</evidence>
<dbReference type="InterPro" id="IPR019810">
    <property type="entry name" value="Citrate_synthase_AS"/>
</dbReference>
<dbReference type="InterPro" id="IPR016142">
    <property type="entry name" value="Citrate_synth-like_lrg_a-sub"/>
</dbReference>
<name>A0A2H5XG56_9BACT</name>
<organism evidence="9 10">
    <name type="scientific">Candidatus Fervidibacter japonicus</name>
    <dbReference type="NCBI Taxonomy" id="2035412"/>
    <lineage>
        <taxon>Bacteria</taxon>
        <taxon>Candidatus Fervidibacterota</taxon>
        <taxon>Candidatus Fervidibacter</taxon>
    </lineage>
</organism>
<keyword evidence="9" id="KW-0012">Acyltransferase</keyword>
<dbReference type="Gene3D" id="1.10.230.10">
    <property type="entry name" value="Cytochrome P450-Terp, domain 2"/>
    <property type="match status" value="1"/>
</dbReference>
<dbReference type="Proteomes" id="UP000236173">
    <property type="component" value="Unassembled WGS sequence"/>
</dbReference>
<evidence type="ECO:0000256" key="6">
    <source>
        <dbReference type="PIRNR" id="PIRNR001369"/>
    </source>
</evidence>
<dbReference type="InterPro" id="IPR036969">
    <property type="entry name" value="Citrate_synthase_sf"/>
</dbReference>
<evidence type="ECO:0000256" key="1">
    <source>
        <dbReference type="ARBA" id="ARBA00005163"/>
    </source>
</evidence>
<comment type="similarity">
    <text evidence="2 6 8">Belongs to the citrate synthase family.</text>
</comment>
<protein>
    <recommendedName>
        <fullName evidence="6">Citrate synthase</fullName>
    </recommendedName>
</protein>
<dbReference type="NCBIfam" id="TIGR01800">
    <property type="entry name" value="cit_synth_II"/>
    <property type="match status" value="1"/>
</dbReference>
<dbReference type="PROSITE" id="PS00480">
    <property type="entry name" value="CITRATE_SYNTHASE"/>
    <property type="match status" value="1"/>
</dbReference>
<evidence type="ECO:0000256" key="2">
    <source>
        <dbReference type="ARBA" id="ARBA00010566"/>
    </source>
</evidence>
<dbReference type="CDD" id="cd06110">
    <property type="entry name" value="BSuCS-II_like"/>
    <property type="match status" value="1"/>
</dbReference>
<dbReference type="PANTHER" id="PTHR11739:SF4">
    <property type="entry name" value="CITRATE SYNTHASE, PEROXISOMAL"/>
    <property type="match status" value="1"/>
</dbReference>
<keyword evidence="3" id="KW-0816">Tricarboxylic acid cycle</keyword>
<dbReference type="GO" id="GO:0036440">
    <property type="term" value="F:citrate synthase activity"/>
    <property type="evidence" value="ECO:0007669"/>
    <property type="project" value="UniProtKB-EC"/>
</dbReference>
<gene>
    <name evidence="9" type="primary">citZ</name>
    <name evidence="9" type="ORF">HRbin17_02689</name>
</gene>